<accession>A0A1B7T9Z0</accession>
<feature type="compositionally biased region" description="Low complexity" evidence="1">
    <location>
        <begin position="70"/>
        <end position="81"/>
    </location>
</feature>
<feature type="non-terminal residue" evidence="2">
    <location>
        <position position="1"/>
    </location>
</feature>
<dbReference type="Proteomes" id="UP000092321">
    <property type="component" value="Unassembled WGS sequence"/>
</dbReference>
<organism evidence="2 3">
    <name type="scientific">Hanseniaspora valbyensis NRRL Y-1626</name>
    <dbReference type="NCBI Taxonomy" id="766949"/>
    <lineage>
        <taxon>Eukaryota</taxon>
        <taxon>Fungi</taxon>
        <taxon>Dikarya</taxon>
        <taxon>Ascomycota</taxon>
        <taxon>Saccharomycotina</taxon>
        <taxon>Saccharomycetes</taxon>
        <taxon>Saccharomycodales</taxon>
        <taxon>Saccharomycodaceae</taxon>
        <taxon>Hanseniaspora</taxon>
    </lineage>
</organism>
<feature type="compositionally biased region" description="Acidic residues" evidence="1">
    <location>
        <begin position="82"/>
        <end position="104"/>
    </location>
</feature>
<dbReference type="OrthoDB" id="3973281at2759"/>
<reference evidence="3" key="1">
    <citation type="journal article" date="2016" name="Proc. Natl. Acad. Sci. U.S.A.">
        <title>Comparative genomics of biotechnologically important yeasts.</title>
        <authorList>
            <person name="Riley R."/>
            <person name="Haridas S."/>
            <person name="Wolfe K.H."/>
            <person name="Lopes M.R."/>
            <person name="Hittinger C.T."/>
            <person name="Goeker M."/>
            <person name="Salamov A.A."/>
            <person name="Wisecaver J.H."/>
            <person name="Long T.M."/>
            <person name="Calvey C.H."/>
            <person name="Aerts A.L."/>
            <person name="Barry K.W."/>
            <person name="Choi C."/>
            <person name="Clum A."/>
            <person name="Coughlan A.Y."/>
            <person name="Deshpande S."/>
            <person name="Douglass A.P."/>
            <person name="Hanson S.J."/>
            <person name="Klenk H.-P."/>
            <person name="LaButti K.M."/>
            <person name="Lapidus A."/>
            <person name="Lindquist E.A."/>
            <person name="Lipzen A.M."/>
            <person name="Meier-Kolthoff J.P."/>
            <person name="Ohm R.A."/>
            <person name="Otillar R.P."/>
            <person name="Pangilinan J.L."/>
            <person name="Peng Y."/>
            <person name="Rokas A."/>
            <person name="Rosa C.A."/>
            <person name="Scheuner C."/>
            <person name="Sibirny A.A."/>
            <person name="Slot J.C."/>
            <person name="Stielow J.B."/>
            <person name="Sun H."/>
            <person name="Kurtzman C.P."/>
            <person name="Blackwell M."/>
            <person name="Grigoriev I.V."/>
            <person name="Jeffries T.W."/>
        </authorList>
    </citation>
    <scope>NUCLEOTIDE SEQUENCE [LARGE SCALE GENOMIC DNA]</scope>
    <source>
        <strain evidence="3">NRRL Y-1626</strain>
    </source>
</reference>
<dbReference type="AlphaFoldDB" id="A0A1B7T9Z0"/>
<keyword evidence="3" id="KW-1185">Reference proteome</keyword>
<protein>
    <recommendedName>
        <fullName evidence="4">Hpc2-related domain-containing protein</fullName>
    </recommendedName>
</protein>
<evidence type="ECO:0000313" key="2">
    <source>
        <dbReference type="EMBL" id="OBA25559.1"/>
    </source>
</evidence>
<sequence>FKKKKIDPTTVISAVKSINPDSAIINISINSSNNNPKTSDNTVNYNIKNLLSEERNLVLDYTQLLSSEHQQQHLLQQLQEQQDADEDDAAEPESDEDENDDDSVEVSSDNEEKQPSEIVPKKRVSKFKGKAMVGKYDLEDPFIDDREDLLEENKQKAGEGVGFFVFFGEFDSKDIQK</sequence>
<evidence type="ECO:0000256" key="1">
    <source>
        <dbReference type="SAM" id="MobiDB-lite"/>
    </source>
</evidence>
<gene>
    <name evidence="2" type="ORF">HANVADRAFT_53849</name>
</gene>
<feature type="region of interest" description="Disordered" evidence="1">
    <location>
        <begin position="70"/>
        <end position="123"/>
    </location>
</feature>
<evidence type="ECO:0000313" key="3">
    <source>
        <dbReference type="Proteomes" id="UP000092321"/>
    </source>
</evidence>
<proteinExistence type="predicted"/>
<evidence type="ECO:0008006" key="4">
    <source>
        <dbReference type="Google" id="ProtNLM"/>
    </source>
</evidence>
<comment type="caution">
    <text evidence="2">The sequence shown here is derived from an EMBL/GenBank/DDBJ whole genome shotgun (WGS) entry which is preliminary data.</text>
</comment>
<name>A0A1B7T9Z0_9ASCO</name>
<dbReference type="EMBL" id="LXPE01000073">
    <property type="protein sequence ID" value="OBA25559.1"/>
    <property type="molecule type" value="Genomic_DNA"/>
</dbReference>